<dbReference type="NCBIfam" id="TIGR00571">
    <property type="entry name" value="dam"/>
    <property type="match status" value="1"/>
</dbReference>
<dbReference type="InterPro" id="IPR023095">
    <property type="entry name" value="Ade_MeTrfase_dom_2"/>
</dbReference>
<evidence type="ECO:0000256" key="3">
    <source>
        <dbReference type="ARBA" id="ARBA00022603"/>
    </source>
</evidence>
<proteinExistence type="inferred from homology"/>
<dbReference type="InterPro" id="IPR002052">
    <property type="entry name" value="DNA_methylase_N6_adenine_CS"/>
</dbReference>
<evidence type="ECO:0000256" key="7">
    <source>
        <dbReference type="RuleBase" id="RU361257"/>
    </source>
</evidence>
<dbReference type="InterPro" id="IPR029063">
    <property type="entry name" value="SAM-dependent_MTases_sf"/>
</dbReference>
<keyword evidence="5 7" id="KW-0949">S-adenosyl-L-methionine</keyword>
<comment type="catalytic activity">
    <reaction evidence="6 7">
        <text>a 2'-deoxyadenosine in DNA + S-adenosyl-L-methionine = an N(6)-methyl-2'-deoxyadenosine in DNA + S-adenosyl-L-homocysteine + H(+)</text>
        <dbReference type="Rhea" id="RHEA:15197"/>
        <dbReference type="Rhea" id="RHEA-COMP:12418"/>
        <dbReference type="Rhea" id="RHEA-COMP:12419"/>
        <dbReference type="ChEBI" id="CHEBI:15378"/>
        <dbReference type="ChEBI" id="CHEBI:57856"/>
        <dbReference type="ChEBI" id="CHEBI:59789"/>
        <dbReference type="ChEBI" id="CHEBI:90615"/>
        <dbReference type="ChEBI" id="CHEBI:90616"/>
        <dbReference type="EC" id="2.1.1.72"/>
    </reaction>
</comment>
<dbReference type="PROSITE" id="PS00092">
    <property type="entry name" value="N6_MTASE"/>
    <property type="match status" value="1"/>
</dbReference>
<dbReference type="PANTHER" id="PTHR30481:SF3">
    <property type="entry name" value="DNA ADENINE METHYLASE"/>
    <property type="match status" value="1"/>
</dbReference>
<evidence type="ECO:0000313" key="9">
    <source>
        <dbReference type="Proteomes" id="UP000031488"/>
    </source>
</evidence>
<name>A0A0B9A5A5_BRELN</name>
<dbReference type="EMBL" id="JTJZ01000012">
    <property type="protein sequence ID" value="KHS54037.1"/>
    <property type="molecule type" value="Genomic_DNA"/>
</dbReference>
<evidence type="ECO:0000256" key="6">
    <source>
        <dbReference type="ARBA" id="ARBA00047942"/>
    </source>
</evidence>
<dbReference type="GO" id="GO:0009007">
    <property type="term" value="F:site-specific DNA-methyltransferase (adenine-specific) activity"/>
    <property type="evidence" value="ECO:0007669"/>
    <property type="project" value="UniProtKB-UniRule"/>
</dbReference>
<dbReference type="PANTHER" id="PTHR30481">
    <property type="entry name" value="DNA ADENINE METHYLASE"/>
    <property type="match status" value="1"/>
</dbReference>
<reference evidence="8 9" key="1">
    <citation type="submission" date="2014-11" db="EMBL/GenBank/DDBJ databases">
        <title>Draft Genome Sequence of Brevibacterium linens AE038-8.</title>
        <authorList>
            <person name="Maizel D."/>
            <person name="Utturkar S.M."/>
            <person name="Brown S.D."/>
            <person name="Ferrero M."/>
            <person name="Rosen B.P."/>
        </authorList>
    </citation>
    <scope>NUCLEOTIDE SEQUENCE [LARGE SCALE GENOMIC DNA]</scope>
    <source>
        <strain evidence="8 9">AE038-8</strain>
    </source>
</reference>
<organism evidence="8 9">
    <name type="scientific">Brevibacterium linens</name>
    <dbReference type="NCBI Taxonomy" id="1703"/>
    <lineage>
        <taxon>Bacteria</taxon>
        <taxon>Bacillati</taxon>
        <taxon>Actinomycetota</taxon>
        <taxon>Actinomycetes</taxon>
        <taxon>Micrococcales</taxon>
        <taxon>Brevibacteriaceae</taxon>
        <taxon>Brevibacterium</taxon>
    </lineage>
</organism>
<dbReference type="GO" id="GO:0043565">
    <property type="term" value="F:sequence-specific DNA binding"/>
    <property type="evidence" value="ECO:0007669"/>
    <property type="project" value="TreeGrafter"/>
</dbReference>
<dbReference type="GO" id="GO:0006298">
    <property type="term" value="P:mismatch repair"/>
    <property type="evidence" value="ECO:0007669"/>
    <property type="project" value="TreeGrafter"/>
</dbReference>
<dbReference type="Gene3D" id="3.40.50.150">
    <property type="entry name" value="Vaccinia Virus protein VP39"/>
    <property type="match status" value="2"/>
</dbReference>
<gene>
    <name evidence="8" type="ORF">AE0388_0498</name>
</gene>
<dbReference type="InterPro" id="IPR012327">
    <property type="entry name" value="MeTrfase_D12"/>
</dbReference>
<comment type="similarity">
    <text evidence="1 7">Belongs to the N(4)/N(6)-methyltransferase family.</text>
</comment>
<accession>A0A0B9A5A5</accession>
<dbReference type="GO" id="GO:0032259">
    <property type="term" value="P:methylation"/>
    <property type="evidence" value="ECO:0007669"/>
    <property type="project" value="UniProtKB-KW"/>
</dbReference>
<dbReference type="GO" id="GO:1904047">
    <property type="term" value="F:S-adenosyl-L-methionine binding"/>
    <property type="evidence" value="ECO:0007669"/>
    <property type="project" value="TreeGrafter"/>
</dbReference>
<dbReference type="RefSeq" id="WP_082018768.1">
    <property type="nucleotide sequence ID" value="NZ_JTJZ01000012.1"/>
</dbReference>
<evidence type="ECO:0000256" key="1">
    <source>
        <dbReference type="ARBA" id="ARBA00006594"/>
    </source>
</evidence>
<evidence type="ECO:0000256" key="2">
    <source>
        <dbReference type="ARBA" id="ARBA00011900"/>
    </source>
</evidence>
<dbReference type="Proteomes" id="UP000031488">
    <property type="component" value="Unassembled WGS sequence"/>
</dbReference>
<comment type="caution">
    <text evidence="8">The sequence shown here is derived from an EMBL/GenBank/DDBJ whole genome shotgun (WGS) entry which is preliminary data.</text>
</comment>
<dbReference type="OrthoDB" id="9805629at2"/>
<dbReference type="Pfam" id="PF02086">
    <property type="entry name" value="MethyltransfD12"/>
    <property type="match status" value="2"/>
</dbReference>
<dbReference type="PATRIC" id="fig|1703.6.peg.382"/>
<sequence>MSSPKPHLADLRLQQARPVLKWAGGKTQIVPDLRDRLPNKFNKYIEPFFGGGALFFSINPEHGIIADNNPELINLYTAIRDDLPGVINHLEIHKNDEEYFYKVRERDPNTLTATEAAARTIFLNRTCFNGLYRVNKSGQFNVPFAGYKNPKILDAENLIAASDCLQGTEIILGDYKAVLASHAEPGDLVFLDPPYLPVSKYSDFKRYTKEQFYEEDHVELAAEVNRLHELGCHVILTNSNHPLVHDLYKGFKMDVLQTKRHISSRGDRRNGEDVIVEIPPKQRLNIQLAPEPLDTQTLKYPTTRFMGSKSKLLAEIWSVAKQFDYENVIDLFSGSGIVSYMFKANGKNVLSNDYMAFSANLTRALVENSEKILPLERAHKLVEDVYPNDHFVAETFADLYYSTPDNNFIDSVRSGISRIRNPHQRAIAMSALIRACLKKRPRGIFTYTGMRYNDGRKDLQTSFGEHFLHAVESLNHAVFDNNTHSKSRHGDAMTVQPRKNALVYIDPPYYSPLSDNEYVRRYHFVEGLARNWEGVEIQQHTLTKKFKSYPTPFSSRKGAHDAFDLLFRRHRKSVLLVSYSSNSEPTLDEMVDLMSRYKKYVDVIPLDYRYSFGNQGHKVNNNNNEVLEYLFVGY</sequence>
<dbReference type="GO" id="GO:0009307">
    <property type="term" value="P:DNA restriction-modification system"/>
    <property type="evidence" value="ECO:0007669"/>
    <property type="project" value="InterPro"/>
</dbReference>
<dbReference type="AlphaFoldDB" id="A0A0B9A5A5"/>
<dbReference type="SUPFAM" id="SSF53335">
    <property type="entry name" value="S-adenosyl-L-methionine-dependent methyltransferases"/>
    <property type="match status" value="2"/>
</dbReference>
<evidence type="ECO:0000256" key="5">
    <source>
        <dbReference type="ARBA" id="ARBA00022691"/>
    </source>
</evidence>
<protein>
    <recommendedName>
        <fullName evidence="2 7">Site-specific DNA-methyltransferase (adenine-specific)</fullName>
        <ecNumber evidence="2 7">2.1.1.72</ecNumber>
    </recommendedName>
</protein>
<keyword evidence="9" id="KW-1185">Reference proteome</keyword>
<dbReference type="Gene3D" id="1.10.1020.10">
    <property type="entry name" value="Adenine-specific Methyltransferase, Domain 2"/>
    <property type="match status" value="2"/>
</dbReference>
<dbReference type="EC" id="2.1.1.72" evidence="2 7"/>
<evidence type="ECO:0000256" key="4">
    <source>
        <dbReference type="ARBA" id="ARBA00022679"/>
    </source>
</evidence>
<dbReference type="PRINTS" id="PR00505">
    <property type="entry name" value="D12N6MTFRASE"/>
</dbReference>
<keyword evidence="4 7" id="KW-0808">Transferase</keyword>
<dbReference type="REBASE" id="112405">
    <property type="entry name" value="M.Bli388ORF498P"/>
</dbReference>
<keyword evidence="3 7" id="KW-0489">Methyltransferase</keyword>
<evidence type="ECO:0000313" key="8">
    <source>
        <dbReference type="EMBL" id="KHS54037.1"/>
    </source>
</evidence>